<dbReference type="Proteomes" id="UP000078576">
    <property type="component" value="Unassembled WGS sequence"/>
</dbReference>
<dbReference type="EMBL" id="KN714672">
    <property type="protein sequence ID" value="KUI54195.1"/>
    <property type="molecule type" value="Genomic_DNA"/>
</dbReference>
<keyword evidence="2" id="KW-1185">Reference proteome</keyword>
<protein>
    <recommendedName>
        <fullName evidence="3">Myb-like domain-containing protein</fullName>
    </recommendedName>
</protein>
<organism evidence="1 2">
    <name type="scientific">Cytospora mali</name>
    <name type="common">Apple Valsa canker fungus</name>
    <name type="synonym">Valsa mali</name>
    <dbReference type="NCBI Taxonomy" id="578113"/>
    <lineage>
        <taxon>Eukaryota</taxon>
        <taxon>Fungi</taxon>
        <taxon>Dikarya</taxon>
        <taxon>Ascomycota</taxon>
        <taxon>Pezizomycotina</taxon>
        <taxon>Sordariomycetes</taxon>
        <taxon>Sordariomycetidae</taxon>
        <taxon>Diaporthales</taxon>
        <taxon>Cytosporaceae</taxon>
        <taxon>Cytospora</taxon>
    </lineage>
</organism>
<dbReference type="OrthoDB" id="10428613at2759"/>
<evidence type="ECO:0000313" key="2">
    <source>
        <dbReference type="Proteomes" id="UP000078576"/>
    </source>
</evidence>
<evidence type="ECO:0008006" key="3">
    <source>
        <dbReference type="Google" id="ProtNLM"/>
    </source>
</evidence>
<accession>A0A194UR94</accession>
<proteinExistence type="predicted"/>
<dbReference type="AlphaFoldDB" id="A0A194UR94"/>
<reference evidence="2" key="1">
    <citation type="submission" date="2014-12" db="EMBL/GenBank/DDBJ databases">
        <title>Genome Sequence of Valsa Canker Pathogens Uncovers a Specific Adaption of Colonization on Woody Bark.</title>
        <authorList>
            <person name="Yin Z."/>
            <person name="Liu H."/>
            <person name="Gao X."/>
            <person name="Li Z."/>
            <person name="Song N."/>
            <person name="Ke X."/>
            <person name="Dai Q."/>
            <person name="Wu Y."/>
            <person name="Sun Y."/>
            <person name="Xu J.-R."/>
            <person name="Kang Z.K."/>
            <person name="Wang L."/>
            <person name="Huang L."/>
        </authorList>
    </citation>
    <scope>NUCLEOTIDE SEQUENCE [LARGE SCALE GENOMIC DNA]</scope>
    <source>
        <strain evidence="2">SXYL134</strain>
    </source>
</reference>
<gene>
    <name evidence="1" type="ORF">VP1G_01575</name>
</gene>
<name>A0A194UR94_CYTMA</name>
<sequence length="74" mass="8844">MDAQRHDVRCRKKTHKKGKWCWLPEEIASMKKQQRELKDWKTISESFTVNGIKRHGIHQCATKSYKLGQENRGY</sequence>
<evidence type="ECO:0000313" key="1">
    <source>
        <dbReference type="EMBL" id="KUI54195.1"/>
    </source>
</evidence>